<dbReference type="InterPro" id="IPR046351">
    <property type="entry name" value="UTP4"/>
</dbReference>
<dbReference type="GO" id="GO:0003723">
    <property type="term" value="F:RNA binding"/>
    <property type="evidence" value="ECO:0007669"/>
    <property type="project" value="TreeGrafter"/>
</dbReference>
<evidence type="ECO:0000256" key="2">
    <source>
        <dbReference type="ARBA" id="ARBA00022737"/>
    </source>
</evidence>
<name>A0A060SY60_BLAAD</name>
<dbReference type="GO" id="GO:0000462">
    <property type="term" value="P:maturation of SSU-rRNA from tricistronic rRNA transcript (SSU-rRNA, 5.8S rRNA, LSU-rRNA)"/>
    <property type="evidence" value="ECO:0007669"/>
    <property type="project" value="InterPro"/>
</dbReference>
<dbReference type="AlphaFoldDB" id="A0A060SY60"/>
<reference evidence="5" key="1">
    <citation type="submission" date="2014-02" db="EMBL/GenBank/DDBJ databases">
        <authorList>
            <person name="Genoscope - CEA"/>
        </authorList>
    </citation>
    <scope>NUCLEOTIDE SEQUENCE</scope>
    <source>
        <strain evidence="5">LS3</strain>
    </source>
</reference>
<dbReference type="SMART" id="SM00320">
    <property type="entry name" value="WD40"/>
    <property type="match status" value="10"/>
</dbReference>
<sequence length="717" mass="79237">MNVHRCRFVDYTPHSITALRFSIDPGSLSPSDPVPKNLRLAVGRSNGDIEIWNPRWSWLHETTLRGGVGRSIEGLAWSTWDDGTLRLFSVGGSTAITEWDLKTGTPLVHHEAHCGVIWSMAVSDDGQSLAVGCDNGNVAIIDLSGGPGVLEQGKIVQRATSRVMSLAWKGANQLVGGCSDARIRIWDLEDGGRIVGTMRIDKNKREEAMVWSVLVLRKARIIVTGDSTGSVKFWDGQNFTLLQTFKVHEADVLCLASDGRGESVFSAGVDRKIVCYKTVDNVGKKWTNSCSRLLHGHDVRAMAVFEAKDASFLVSGGVERTLVVTTARNFMDGMFRKIPITRHRPCVMVAPEPRLVVMWIDQTVKIWKVDEYIEGGDEGAEENEEKGKRLVAKLRLANEENISTAQISRDGSLLAVSTLSGTKVFSLEPDSTGMKLEVTKMDAPELEAQGASVVQFYGHNQLVLVSPESEVLTYNPSEPSSLEEIEGPEDDSDKKLAIGHSDNIILASCSPDDKVLAVARQSGIIQIYSLQQQEYLGSLPKVTGPPTAMAFSPIGTLVVATAEIRVVEFDVEKLVMTKWSKRNSDILPQELVNLVDKCCGVFFDSVNSSRAWLWGANWLCFIDLSANIPTERMPKRKLDRLGVPTDPDEDAARHDRRITYTSNGNESSGVRPFWITHKYRPMLVVDTFGPDELVVVERPPFNLPLPPAFWSNHKIRM</sequence>
<dbReference type="PROSITE" id="PS00678">
    <property type="entry name" value="WD_REPEATS_1"/>
    <property type="match status" value="1"/>
</dbReference>
<protein>
    <submittedName>
        <fullName evidence="5">ARAD1A09856p</fullName>
    </submittedName>
</protein>
<accession>A0A060SY60</accession>
<dbReference type="EMBL" id="HG937691">
    <property type="protein sequence ID" value="CDP33459.1"/>
    <property type="molecule type" value="Genomic_DNA"/>
</dbReference>
<proteinExistence type="predicted"/>
<dbReference type="InterPro" id="IPR001680">
    <property type="entry name" value="WD40_rpt"/>
</dbReference>
<reference evidence="5" key="2">
    <citation type="submission" date="2014-06" db="EMBL/GenBank/DDBJ databases">
        <title>The complete genome of Blastobotrys (Arxula) adeninivorans LS3 - a yeast of biotechnological interest.</title>
        <authorList>
            <person name="Kunze G."/>
            <person name="Gaillardin C."/>
            <person name="Czernicka M."/>
            <person name="Durrens P."/>
            <person name="Martin T."/>
            <person name="Boer E."/>
            <person name="Gabaldon T."/>
            <person name="Cruz J."/>
            <person name="Talla E."/>
            <person name="Marck C."/>
            <person name="Goffeau A."/>
            <person name="Barbe V."/>
            <person name="Baret P."/>
            <person name="Baronian K."/>
            <person name="Beier S."/>
            <person name="Bleykasten C."/>
            <person name="Bode R."/>
            <person name="Casaregola S."/>
            <person name="Despons L."/>
            <person name="Fairhead C."/>
            <person name="Giersberg M."/>
            <person name="Gierski P."/>
            <person name="Hahnel U."/>
            <person name="Hartmann A."/>
            <person name="Jankowska D."/>
            <person name="Jubin C."/>
            <person name="Jung P."/>
            <person name="Lafontaine I."/>
            <person name="Leh-Louis V."/>
            <person name="Lemaire M."/>
            <person name="Marcet-Houben M."/>
            <person name="Mascher M."/>
            <person name="Morel G."/>
            <person name="Richard G.-F."/>
            <person name="Riechen J."/>
            <person name="Sacerdot C."/>
            <person name="Sarkar A."/>
            <person name="Savel G."/>
            <person name="Schacherer J."/>
            <person name="Sherman D."/>
            <person name="Straub M.-L."/>
            <person name="Stein N."/>
            <person name="Thierry A."/>
            <person name="Trautwein-Schult A."/>
            <person name="Westhof E."/>
            <person name="Worch S."/>
            <person name="Dujon B."/>
            <person name="Souciet J.-L."/>
            <person name="Wincker P."/>
            <person name="Scholz U."/>
            <person name="Neuveglise N."/>
        </authorList>
    </citation>
    <scope>NUCLEOTIDE SEQUENCE</scope>
    <source>
        <strain evidence="5">LS3</strain>
    </source>
</reference>
<feature type="repeat" description="WD" evidence="3">
    <location>
        <begin position="156"/>
        <end position="196"/>
    </location>
</feature>
<evidence type="ECO:0000313" key="5">
    <source>
        <dbReference type="EMBL" id="CDP33459.1"/>
    </source>
</evidence>
<dbReference type="PROSITE" id="PS50082">
    <property type="entry name" value="WD_REPEATS_2"/>
    <property type="match status" value="1"/>
</dbReference>
<dbReference type="PANTHER" id="PTHR44163:SF1">
    <property type="entry name" value="U3 SMALL NUCLEOLAR RNA-ASSOCIATED PROTEIN 4 HOMOLOG"/>
    <property type="match status" value="1"/>
</dbReference>
<gene>
    <name evidence="5" type="ORF">GNLVRS02_ARAD1A09856g</name>
</gene>
<evidence type="ECO:0000256" key="4">
    <source>
        <dbReference type="SAM" id="MobiDB-lite"/>
    </source>
</evidence>
<dbReference type="InterPro" id="IPR015943">
    <property type="entry name" value="WD40/YVTN_repeat-like_dom_sf"/>
</dbReference>
<dbReference type="GO" id="GO:0034455">
    <property type="term" value="C:t-UTP complex"/>
    <property type="evidence" value="ECO:0007669"/>
    <property type="project" value="TreeGrafter"/>
</dbReference>
<dbReference type="InterPro" id="IPR036322">
    <property type="entry name" value="WD40_repeat_dom_sf"/>
</dbReference>
<dbReference type="GO" id="GO:0030686">
    <property type="term" value="C:90S preribosome"/>
    <property type="evidence" value="ECO:0007669"/>
    <property type="project" value="InterPro"/>
</dbReference>
<dbReference type="InterPro" id="IPR019775">
    <property type="entry name" value="WD40_repeat_CS"/>
</dbReference>
<dbReference type="Gene3D" id="2.130.10.10">
    <property type="entry name" value="YVTN repeat-like/Quinoprotein amine dehydrogenase"/>
    <property type="match status" value="2"/>
</dbReference>
<feature type="region of interest" description="Disordered" evidence="4">
    <location>
        <begin position="638"/>
        <end position="666"/>
    </location>
</feature>
<dbReference type="PANTHER" id="PTHR44163">
    <property type="entry name" value="U3 SMALL NUCLEOLAR RNA-ASSOCIATED PROTEIN 4 HOMOLOG"/>
    <property type="match status" value="1"/>
</dbReference>
<organism evidence="5">
    <name type="scientific">Blastobotrys adeninivorans</name>
    <name type="common">Yeast</name>
    <name type="synonym">Arxula adeninivorans</name>
    <dbReference type="NCBI Taxonomy" id="409370"/>
    <lineage>
        <taxon>Eukaryota</taxon>
        <taxon>Fungi</taxon>
        <taxon>Dikarya</taxon>
        <taxon>Ascomycota</taxon>
        <taxon>Saccharomycotina</taxon>
        <taxon>Dipodascomycetes</taxon>
        <taxon>Dipodascales</taxon>
        <taxon>Trichomonascaceae</taxon>
        <taxon>Blastobotrys</taxon>
    </lineage>
</organism>
<dbReference type="PhylomeDB" id="A0A060SY60"/>
<keyword evidence="2" id="KW-0677">Repeat</keyword>
<dbReference type="GO" id="GO:0032040">
    <property type="term" value="C:small-subunit processome"/>
    <property type="evidence" value="ECO:0007669"/>
    <property type="project" value="TreeGrafter"/>
</dbReference>
<evidence type="ECO:0000256" key="3">
    <source>
        <dbReference type="PROSITE-ProRule" id="PRU00221"/>
    </source>
</evidence>
<keyword evidence="1 3" id="KW-0853">WD repeat</keyword>
<dbReference type="Pfam" id="PF00400">
    <property type="entry name" value="WD40"/>
    <property type="match status" value="3"/>
</dbReference>
<dbReference type="SUPFAM" id="SSF50978">
    <property type="entry name" value="WD40 repeat-like"/>
    <property type="match status" value="2"/>
</dbReference>
<evidence type="ECO:0000256" key="1">
    <source>
        <dbReference type="ARBA" id="ARBA00022574"/>
    </source>
</evidence>